<sequence>MSLNEKETFWVYFYGELSVSRQRQGPLPPCQSGCRCFTLSLFLDLIFYFYTSELCSYSGRCSVRFNLICVSVRDFKDNCGSGCLRANSQGNINCAMMEVELSSAHRSQQDMNLIDILWRQDIDLGAEREVFDLSLRQKEDELRRQRELEEEKRLHLLREQDKALLEQLELDKETGEFMPCLLPSEPELPNTDTTPEGNQNTIFSRVDGDALSFDECMQLLTETFPLVETIELPHPPPAHIMPSPSIGNSRPDMLTSQQSPVAQNPMLSALLAPHKAPTVVPASLDPAAVDVEQAWMELLSLPELQQYLKMQVSDILDQNGYTSTSMPLEVQDPNYSFYLPELPDLVTNIDTTPPVPLINNFKGMVPPDNLNQMTLKAPELNTTYTTDSLCKLFYTDPSNTKPSSPMLSYNSNEAYPQEEVRHKPLEPSEIHLPQFSLTDGHKTATEFPDSDSGLSMDNVSSPKKSHQDDSSMGYSDSDLEEMDSNRSEYREMFSLSLHGEEQQSSPYNTGTVSHLPADSLPYPKSELVEGNGHNQRPFTKDKPRRRSAGCQSRLSRDEQRAKALGIPFAVELIINLPVDDFNELMSKHQLNEGQLVLIRDIRRRGKNKVAAQNCRKRKMESISGLEGELEALCKKKAHLLRESAQRNGSLKELKEQLGSLYLEVFSWLRDEEGKPYSPSDYSLQQTSDGSMFLVPRVKKTLKGEDK</sequence>
<evidence type="ECO:0000256" key="2">
    <source>
        <dbReference type="ARBA" id="ARBA00023015"/>
    </source>
</evidence>
<dbReference type="PANTHER" id="PTHR24411">
    <property type="entry name" value="NUCLEAR FACTOR ERYTHROID 2-RELATED FACTOR"/>
    <property type="match status" value="1"/>
</dbReference>
<evidence type="ECO:0000313" key="10">
    <source>
        <dbReference type="Proteomes" id="UP000472277"/>
    </source>
</evidence>
<dbReference type="InterPro" id="IPR008917">
    <property type="entry name" value="TF_DNA-bd_sf"/>
</dbReference>
<dbReference type="Gene3D" id="1.10.880.10">
    <property type="entry name" value="Transcription factor, Skn-1-like, DNA-binding domain"/>
    <property type="match status" value="1"/>
</dbReference>
<dbReference type="InterPro" id="IPR004827">
    <property type="entry name" value="bZIP"/>
</dbReference>
<dbReference type="InterPro" id="IPR046347">
    <property type="entry name" value="bZIP_sf"/>
</dbReference>
<protein>
    <submittedName>
        <fullName evidence="9">Nfe2 like bZIP transcription factor 2a</fullName>
    </submittedName>
</protein>
<dbReference type="RefSeq" id="XP_029596533.1">
    <property type="nucleotide sequence ID" value="XM_029740673.1"/>
</dbReference>
<evidence type="ECO:0000256" key="5">
    <source>
        <dbReference type="ARBA" id="ARBA00023163"/>
    </source>
</evidence>
<dbReference type="SUPFAM" id="SSF57959">
    <property type="entry name" value="Leucine zipper domain"/>
    <property type="match status" value="1"/>
</dbReference>
<name>A0A674DEL9_SALTR</name>
<evidence type="ECO:0000259" key="8">
    <source>
        <dbReference type="PROSITE" id="PS50217"/>
    </source>
</evidence>
<keyword evidence="5" id="KW-0804">Transcription</keyword>
<keyword evidence="3" id="KW-0238">DNA-binding</keyword>
<dbReference type="GO" id="GO:0000978">
    <property type="term" value="F:RNA polymerase II cis-regulatory region sequence-specific DNA binding"/>
    <property type="evidence" value="ECO:0007669"/>
    <property type="project" value="InterPro"/>
</dbReference>
<dbReference type="Ensembl" id="ENSSTUT00000100787.1">
    <property type="protein sequence ID" value="ENSSTUP00000094143.1"/>
    <property type="gene ID" value="ENSSTUG00000042007.1"/>
</dbReference>
<dbReference type="PROSITE" id="PS00036">
    <property type="entry name" value="BZIP_BASIC"/>
    <property type="match status" value="1"/>
</dbReference>
<proteinExistence type="inferred from homology"/>
<feature type="compositionally biased region" description="Polar residues" evidence="7">
    <location>
        <begin position="502"/>
        <end position="512"/>
    </location>
</feature>
<gene>
    <name evidence="9" type="primary">LOC115179289</name>
</gene>
<evidence type="ECO:0000256" key="7">
    <source>
        <dbReference type="SAM" id="MobiDB-lite"/>
    </source>
</evidence>
<dbReference type="GO" id="GO:0005634">
    <property type="term" value="C:nucleus"/>
    <property type="evidence" value="ECO:0007669"/>
    <property type="project" value="TreeGrafter"/>
</dbReference>
<dbReference type="SMART" id="SM00338">
    <property type="entry name" value="BRLZ"/>
    <property type="match status" value="1"/>
</dbReference>
<evidence type="ECO:0000256" key="3">
    <source>
        <dbReference type="ARBA" id="ARBA00023125"/>
    </source>
</evidence>
<dbReference type="CDD" id="cd14720">
    <property type="entry name" value="bZIP_NFE2-like"/>
    <property type="match status" value="1"/>
</dbReference>
<dbReference type="InterPro" id="IPR047167">
    <property type="entry name" value="NFE2-like"/>
</dbReference>
<feature type="compositionally biased region" description="Polar residues" evidence="7">
    <location>
        <begin position="400"/>
        <end position="414"/>
    </location>
</feature>
<evidence type="ECO:0000256" key="1">
    <source>
        <dbReference type="ARBA" id="ARBA00008157"/>
    </source>
</evidence>
<evidence type="ECO:0000313" key="9">
    <source>
        <dbReference type="Ensembl" id="ENSSTUP00000094143.1"/>
    </source>
</evidence>
<dbReference type="OMA" id="HRSQQDM"/>
<feature type="region of interest" description="Disordered" evidence="7">
    <location>
        <begin position="497"/>
        <end position="556"/>
    </location>
</feature>
<dbReference type="OrthoDB" id="7458135at2759"/>
<dbReference type="AlphaFoldDB" id="A0A674DEL9"/>
<organism evidence="9 10">
    <name type="scientific">Salmo trutta</name>
    <name type="common">Brown trout</name>
    <dbReference type="NCBI Taxonomy" id="8032"/>
    <lineage>
        <taxon>Eukaryota</taxon>
        <taxon>Metazoa</taxon>
        <taxon>Chordata</taxon>
        <taxon>Craniata</taxon>
        <taxon>Vertebrata</taxon>
        <taxon>Euteleostomi</taxon>
        <taxon>Actinopterygii</taxon>
        <taxon>Neopterygii</taxon>
        <taxon>Teleostei</taxon>
        <taxon>Protacanthopterygii</taxon>
        <taxon>Salmoniformes</taxon>
        <taxon>Salmonidae</taxon>
        <taxon>Salmoninae</taxon>
        <taxon>Salmo</taxon>
    </lineage>
</organism>
<dbReference type="SUPFAM" id="SSF47454">
    <property type="entry name" value="A DNA-binding domain in eukaryotic transcription factors"/>
    <property type="match status" value="1"/>
</dbReference>
<feature type="region of interest" description="Disordered" evidence="7">
    <location>
        <begin position="434"/>
        <end position="485"/>
    </location>
</feature>
<evidence type="ECO:0000256" key="4">
    <source>
        <dbReference type="ARBA" id="ARBA00023159"/>
    </source>
</evidence>
<dbReference type="PANTHER" id="PTHR24411:SF3">
    <property type="entry name" value="NUCLEAR FACTOR ERYTHROID 2-RELATED FACTOR 2"/>
    <property type="match status" value="1"/>
</dbReference>
<dbReference type="GeneTree" id="ENSGT00950000182892"/>
<keyword evidence="10" id="KW-1185">Reference proteome</keyword>
<comment type="similarity">
    <text evidence="1">Belongs to the bZIP family. CNC subfamily.</text>
</comment>
<feature type="domain" description="BZIP" evidence="8">
    <location>
        <begin position="597"/>
        <end position="660"/>
    </location>
</feature>
<keyword evidence="4" id="KW-0010">Activator</keyword>
<accession>A0A674DEL9</accession>
<keyword evidence="6" id="KW-0539">Nucleus</keyword>
<reference evidence="9" key="2">
    <citation type="submission" date="2025-09" db="UniProtKB">
        <authorList>
            <consortium name="Ensembl"/>
        </authorList>
    </citation>
    <scope>IDENTIFICATION</scope>
</reference>
<feature type="compositionally biased region" description="Polar residues" evidence="7">
    <location>
        <begin position="452"/>
        <end position="462"/>
    </location>
</feature>
<dbReference type="Pfam" id="PF03131">
    <property type="entry name" value="bZIP_Maf"/>
    <property type="match status" value="1"/>
</dbReference>
<dbReference type="GO" id="GO:0034599">
    <property type="term" value="P:cellular response to oxidative stress"/>
    <property type="evidence" value="ECO:0007669"/>
    <property type="project" value="TreeGrafter"/>
</dbReference>
<keyword evidence="2" id="KW-0805">Transcription regulation</keyword>
<dbReference type="GO" id="GO:0000981">
    <property type="term" value="F:DNA-binding transcription factor activity, RNA polymerase II-specific"/>
    <property type="evidence" value="ECO:0007669"/>
    <property type="project" value="TreeGrafter"/>
</dbReference>
<dbReference type="KEGG" id="stru:115179289"/>
<dbReference type="Proteomes" id="UP000472277">
    <property type="component" value="Chromosome 39"/>
</dbReference>
<reference evidence="9" key="1">
    <citation type="submission" date="2025-08" db="UniProtKB">
        <authorList>
            <consortium name="Ensembl"/>
        </authorList>
    </citation>
    <scope>IDENTIFICATION</scope>
</reference>
<evidence type="ECO:0000256" key="6">
    <source>
        <dbReference type="ARBA" id="ARBA00023242"/>
    </source>
</evidence>
<dbReference type="PROSITE" id="PS50217">
    <property type="entry name" value="BZIP"/>
    <property type="match status" value="1"/>
</dbReference>
<dbReference type="InParanoid" id="A0A674DEL9"/>
<dbReference type="GeneID" id="115179289"/>
<feature type="region of interest" description="Disordered" evidence="7">
    <location>
        <begin position="400"/>
        <end position="420"/>
    </location>
</feature>
<dbReference type="InterPro" id="IPR004826">
    <property type="entry name" value="bZIP_Maf"/>
</dbReference>